<dbReference type="Proteomes" id="UP001433508">
    <property type="component" value="Unassembled WGS sequence"/>
</dbReference>
<reference evidence="2" key="1">
    <citation type="journal article" date="2024" name="Front. Bioeng. Biotechnol.">
        <title>Genome-scale model development and genomic sequencing of the oleaginous clade Lipomyces.</title>
        <authorList>
            <person name="Czajka J.J."/>
            <person name="Han Y."/>
            <person name="Kim J."/>
            <person name="Mondo S.J."/>
            <person name="Hofstad B.A."/>
            <person name="Robles A."/>
            <person name="Haridas S."/>
            <person name="Riley R."/>
            <person name="LaButti K."/>
            <person name="Pangilinan J."/>
            <person name="Andreopoulos W."/>
            <person name="Lipzen A."/>
            <person name="Yan J."/>
            <person name="Wang M."/>
            <person name="Ng V."/>
            <person name="Grigoriev I.V."/>
            <person name="Spatafora J.W."/>
            <person name="Magnuson J.K."/>
            <person name="Baker S.E."/>
            <person name="Pomraning K.R."/>
        </authorList>
    </citation>
    <scope>NUCLEOTIDE SEQUENCE [LARGE SCALE GENOMIC DNA]</scope>
    <source>
        <strain evidence="2">CBS 7786</strain>
    </source>
</reference>
<evidence type="ECO:0000313" key="2">
    <source>
        <dbReference type="Proteomes" id="UP001433508"/>
    </source>
</evidence>
<proteinExistence type="predicted"/>
<accession>A0ACC3SVJ0</accession>
<gene>
    <name evidence="1" type="ORF">V1525DRAFT_256061</name>
</gene>
<organism evidence="1 2">
    <name type="scientific">Lipomyces kononenkoae</name>
    <name type="common">Yeast</name>
    <dbReference type="NCBI Taxonomy" id="34357"/>
    <lineage>
        <taxon>Eukaryota</taxon>
        <taxon>Fungi</taxon>
        <taxon>Dikarya</taxon>
        <taxon>Ascomycota</taxon>
        <taxon>Saccharomycotina</taxon>
        <taxon>Lipomycetes</taxon>
        <taxon>Lipomycetales</taxon>
        <taxon>Lipomycetaceae</taxon>
        <taxon>Lipomyces</taxon>
    </lineage>
</organism>
<evidence type="ECO:0000313" key="1">
    <source>
        <dbReference type="EMBL" id="KAK9235662.1"/>
    </source>
</evidence>
<keyword evidence="2" id="KW-1185">Reference proteome</keyword>
<protein>
    <submittedName>
        <fullName evidence="1">Short chain dehydrogenase yanD</fullName>
    </submittedName>
</protein>
<sequence length="340" mass="36454">MADAITSVPAKNSLGSLWWSARHPPADPTTSFTGQTILITGANSGLGFEAAIKFAALGAKKLILAVRSLERGKKAKARIEQHTRCSKDAIEVLQLDMVSYSSIESFIQELSHRFPVVHAAVLNAGVAPPSHRASSEGWEMALQVNVLSTAYLGILLLPLLRQSSRSIGRATHLEFVTSTGHGDVKIASVQGGSSILDKVSNPDNFSFTTQYIITKLLEMWVMMQIAAATSSSQVIVNASCPGLCKSSLGRDFSLALRVPDNIIKAILGRSAEEGSRTLVSAVTTDEKAHGGFWTHDRIAVPGVLTTSEEGKELSAQFWKEAIDVLSKQNPKIESILMASS</sequence>
<comment type="caution">
    <text evidence="1">The sequence shown here is derived from an EMBL/GenBank/DDBJ whole genome shotgun (WGS) entry which is preliminary data.</text>
</comment>
<name>A0ACC3SVJ0_LIPKO</name>
<dbReference type="EMBL" id="MU971408">
    <property type="protein sequence ID" value="KAK9235662.1"/>
    <property type="molecule type" value="Genomic_DNA"/>
</dbReference>